<name>M3B230_SPHMS</name>
<feature type="coiled-coil region" evidence="1">
    <location>
        <begin position="535"/>
        <end position="569"/>
    </location>
</feature>
<evidence type="ECO:0000256" key="2">
    <source>
        <dbReference type="SAM" id="MobiDB-lite"/>
    </source>
</evidence>
<gene>
    <name evidence="3" type="ORF">SEPMUDRAFT_116849</name>
</gene>
<dbReference type="OrthoDB" id="3650389at2759"/>
<dbReference type="GeneID" id="27898429"/>
<evidence type="ECO:0000313" key="4">
    <source>
        <dbReference type="Proteomes" id="UP000016931"/>
    </source>
</evidence>
<dbReference type="RefSeq" id="XP_016761958.1">
    <property type="nucleotide sequence ID" value="XM_016901292.1"/>
</dbReference>
<keyword evidence="1" id="KW-0175">Coiled coil</keyword>
<proteinExistence type="predicted"/>
<dbReference type="eggNOG" id="ENOG502R9FB">
    <property type="taxonomic scope" value="Eukaryota"/>
</dbReference>
<sequence length="573" mass="63756">MADLNRLTITTVHPDARPSMQGSQGQKPRKQKKKSEREQAELTPAKRFQAAQDQKLREMLHRQQAGKQNLQPRQAGEQAPNLDAEIPEAVGSIKAGPSSSGDAALNETALKRPGDSLSLEGAVRAEESAASAQKMVRLPAAPQDIVPSIEVAASEGPSLIDCTKAPRAYTRILGLKFPIWKPSDGDNVDTGKGDIYGALMPPLEERWKVFQSDIGPYDWKMGNIPPKYTRLDDQGKQMIHRQMIPPAALVLKSNIPAPQMALLWPHDFTPGYIRRARAHVGRPSIVNPKAEGRAKYESVIPGGKAKHIQPYFFIGGPEFEPIHYRPIPKAPDPSEEDLSEVAREKRRMDAYLDSIEEPNRRAHGHNQYTPKDMMVKHGAPSGAKPVVKKHNLPALPKPNHHLKSFYNPIHTEYRLVGGIAESARESVRDEKKKKIKEALAQSSIEDLQAELTSRKRLLDSDGEDDNHSPLKRAKLQLPVPAPLAKPADKEIDHVVREHVNIPRTLGMLNRIDLEKRIAQQVLEKNPSKQALAGELARDQIKVEQGRKEIELLRKQLKEAEAAAGEDEDENGMF</sequence>
<reference evidence="3 4" key="1">
    <citation type="journal article" date="2012" name="PLoS Pathog.">
        <title>Diverse lifestyles and strategies of plant pathogenesis encoded in the genomes of eighteen Dothideomycetes fungi.</title>
        <authorList>
            <person name="Ohm R.A."/>
            <person name="Feau N."/>
            <person name="Henrissat B."/>
            <person name="Schoch C.L."/>
            <person name="Horwitz B.A."/>
            <person name="Barry K.W."/>
            <person name="Condon B.J."/>
            <person name="Copeland A.C."/>
            <person name="Dhillon B."/>
            <person name="Glaser F."/>
            <person name="Hesse C.N."/>
            <person name="Kosti I."/>
            <person name="LaButti K."/>
            <person name="Lindquist E.A."/>
            <person name="Lucas S."/>
            <person name="Salamov A.A."/>
            <person name="Bradshaw R.E."/>
            <person name="Ciuffetti L."/>
            <person name="Hamelin R.C."/>
            <person name="Kema G.H.J."/>
            <person name="Lawrence C."/>
            <person name="Scott J.A."/>
            <person name="Spatafora J.W."/>
            <person name="Turgeon B.G."/>
            <person name="de Wit P.J.G.M."/>
            <person name="Zhong S."/>
            <person name="Goodwin S.B."/>
            <person name="Grigoriev I.V."/>
        </authorList>
    </citation>
    <scope>NUCLEOTIDE SEQUENCE [LARGE SCALE GENOMIC DNA]</scope>
    <source>
        <strain evidence="3 4">SO2202</strain>
    </source>
</reference>
<dbReference type="EMBL" id="KB456263">
    <property type="protein sequence ID" value="EMF13837.1"/>
    <property type="molecule type" value="Genomic_DNA"/>
</dbReference>
<feature type="region of interest" description="Disordered" evidence="2">
    <location>
        <begin position="1"/>
        <end position="79"/>
    </location>
</feature>
<dbReference type="HOGENOM" id="CLU_475803_0_0_1"/>
<protein>
    <submittedName>
        <fullName evidence="3">Uncharacterized protein</fullName>
    </submittedName>
</protein>
<keyword evidence="4" id="KW-1185">Reference proteome</keyword>
<accession>M3B230</accession>
<dbReference type="AlphaFoldDB" id="M3B230"/>
<dbReference type="Proteomes" id="UP000016931">
    <property type="component" value="Unassembled WGS sequence"/>
</dbReference>
<evidence type="ECO:0000313" key="3">
    <source>
        <dbReference type="EMBL" id="EMF13837.1"/>
    </source>
</evidence>
<organism evidence="3 4">
    <name type="scientific">Sphaerulina musiva (strain SO2202)</name>
    <name type="common">Poplar stem canker fungus</name>
    <name type="synonym">Septoria musiva</name>
    <dbReference type="NCBI Taxonomy" id="692275"/>
    <lineage>
        <taxon>Eukaryota</taxon>
        <taxon>Fungi</taxon>
        <taxon>Dikarya</taxon>
        <taxon>Ascomycota</taxon>
        <taxon>Pezizomycotina</taxon>
        <taxon>Dothideomycetes</taxon>
        <taxon>Dothideomycetidae</taxon>
        <taxon>Mycosphaerellales</taxon>
        <taxon>Mycosphaerellaceae</taxon>
        <taxon>Sphaerulina</taxon>
    </lineage>
</organism>
<evidence type="ECO:0000256" key="1">
    <source>
        <dbReference type="SAM" id="Coils"/>
    </source>
</evidence>